<keyword evidence="15" id="KW-1185">Reference proteome</keyword>
<evidence type="ECO:0000256" key="6">
    <source>
        <dbReference type="ARBA" id="ARBA00022679"/>
    </source>
</evidence>
<dbReference type="EC" id="2.4.1.122" evidence="4"/>
<evidence type="ECO:0000256" key="1">
    <source>
        <dbReference type="ARBA" id="ARBA00004606"/>
    </source>
</evidence>
<protein>
    <recommendedName>
        <fullName evidence="4">N-acetylgalactosaminide beta-1,3-galactosyltransferase</fullName>
        <ecNumber evidence="4">2.4.1.122</ecNumber>
    </recommendedName>
</protein>
<evidence type="ECO:0000256" key="2">
    <source>
        <dbReference type="ARBA" id="ARBA00004922"/>
    </source>
</evidence>
<evidence type="ECO:0000256" key="12">
    <source>
        <dbReference type="SAM" id="Phobius"/>
    </source>
</evidence>
<dbReference type="GO" id="GO:0000166">
    <property type="term" value="F:nucleotide binding"/>
    <property type="evidence" value="ECO:0007669"/>
    <property type="project" value="UniProtKB-KW"/>
</dbReference>
<feature type="domain" description="Fringe-like glycosyltransferase" evidence="13">
    <location>
        <begin position="228"/>
        <end position="292"/>
    </location>
</feature>
<evidence type="ECO:0000256" key="11">
    <source>
        <dbReference type="ARBA" id="ARBA00023136"/>
    </source>
</evidence>
<evidence type="ECO:0000256" key="8">
    <source>
        <dbReference type="ARBA" id="ARBA00022741"/>
    </source>
</evidence>
<keyword evidence="10 12" id="KW-1133">Transmembrane helix</keyword>
<evidence type="ECO:0000256" key="5">
    <source>
        <dbReference type="ARBA" id="ARBA00022676"/>
    </source>
</evidence>
<dbReference type="Gene3D" id="3.90.550.50">
    <property type="match status" value="1"/>
</dbReference>
<reference evidence="14" key="1">
    <citation type="journal article" date="2019" name="Beilstein J. Org. Chem.">
        <title>Nanangenines: drimane sesquiterpenoids as the dominant metabolite cohort of a novel Australian fungus, Aspergillus nanangensis.</title>
        <authorList>
            <person name="Lacey H.J."/>
            <person name="Gilchrist C.L.M."/>
            <person name="Crombie A."/>
            <person name="Kalaitzis J.A."/>
            <person name="Vuong D."/>
            <person name="Rutledge P.J."/>
            <person name="Turner P."/>
            <person name="Pitt J.I."/>
            <person name="Lacey E."/>
            <person name="Chooi Y.H."/>
            <person name="Piggott A.M."/>
        </authorList>
    </citation>
    <scope>NUCLEOTIDE SEQUENCE</scope>
    <source>
        <strain evidence="14">MST-FP2251</strain>
    </source>
</reference>
<dbReference type="InterPro" id="IPR003378">
    <property type="entry name" value="Fringe-like_glycosylTrfase"/>
</dbReference>
<evidence type="ECO:0000256" key="10">
    <source>
        <dbReference type="ARBA" id="ARBA00022989"/>
    </source>
</evidence>
<dbReference type="GO" id="GO:0016020">
    <property type="term" value="C:membrane"/>
    <property type="evidence" value="ECO:0007669"/>
    <property type="project" value="UniProtKB-SubCell"/>
</dbReference>
<dbReference type="Pfam" id="PF02434">
    <property type="entry name" value="Fringe"/>
    <property type="match status" value="1"/>
</dbReference>
<dbReference type="GO" id="GO:0016263">
    <property type="term" value="F:glycoprotein-N-acetylgalactosamine 3-beta-galactosyltransferase activity"/>
    <property type="evidence" value="ECO:0007669"/>
    <property type="project" value="UniProtKB-EC"/>
</dbReference>
<sequence length="511" mass="58727">MRKVFYKDNRMVPLGIMLLTIMIFIYHFELDKETALQSIPSSLVPEKLVGEPQTGEEKNNRIVEDTIEAVIQPVHEAAVPSPTTAIIPETKQTTPSSVQHAQSKPPKTPQMDEVVLMFKTGASVLWKRVPIHLATTLSPERIDPNNVLLYSDYPETIGPWDFIDVLANASEKTRSSDNFQPYRLQADFNARQNYAELSNTAGDGPGLEGGWKLDKYKFLPIVQHAGRTKPDAKWYVFMEDDSYIFLPNLVRHLEQFNPQEPWYLGSLAWIHGDYFAHGGSGFALSRGAWEKSFGQDPNIVEKFTAYTEEHGCGDHILGHVLHEYGVEFGETHGDNRWTYGFNADSHWGTWYDQNLWCEPVYSWHHTHGKDVARFYKLEQAWDLEKKGPLRHRDIFHEFVAPYLQPRVEFWDNWSSKYDIRSSNVANVEPPSTVKSPEVFRSSWKSVDACEAACVSWAECVQWSYYEDRCKMDSAVLLGSGIPEGDARRQTSLPWTSGWLKRRIENWKCEEK</sequence>
<dbReference type="EMBL" id="VCAU01000072">
    <property type="protein sequence ID" value="KAF9886753.1"/>
    <property type="molecule type" value="Genomic_DNA"/>
</dbReference>
<keyword evidence="11 12" id="KW-0472">Membrane</keyword>
<keyword evidence="5" id="KW-0328">Glycosyltransferase</keyword>
<keyword evidence="6" id="KW-0808">Transferase</keyword>
<dbReference type="InterPro" id="IPR026050">
    <property type="entry name" value="C1GALT1/C1GALT1_chp1"/>
</dbReference>
<comment type="caution">
    <text evidence="14">The sequence shown here is derived from an EMBL/GenBank/DDBJ whole genome shotgun (WGS) entry which is preliminary data.</text>
</comment>
<evidence type="ECO:0000256" key="7">
    <source>
        <dbReference type="ARBA" id="ARBA00022692"/>
    </source>
</evidence>
<evidence type="ECO:0000313" key="14">
    <source>
        <dbReference type="EMBL" id="KAF9886753.1"/>
    </source>
</evidence>
<proteinExistence type="inferred from homology"/>
<name>A0AAD4GSU4_ASPNN</name>
<dbReference type="Proteomes" id="UP001194746">
    <property type="component" value="Unassembled WGS sequence"/>
</dbReference>
<comment type="subcellular location">
    <subcellularLocation>
        <location evidence="1">Membrane</location>
        <topology evidence="1">Single-pass type II membrane protein</topology>
    </subcellularLocation>
</comment>
<keyword evidence="7 12" id="KW-0812">Transmembrane</keyword>
<organism evidence="14 15">
    <name type="scientific">Aspergillus nanangensis</name>
    <dbReference type="NCBI Taxonomy" id="2582783"/>
    <lineage>
        <taxon>Eukaryota</taxon>
        <taxon>Fungi</taxon>
        <taxon>Dikarya</taxon>
        <taxon>Ascomycota</taxon>
        <taxon>Pezizomycotina</taxon>
        <taxon>Eurotiomycetes</taxon>
        <taxon>Eurotiomycetidae</taxon>
        <taxon>Eurotiales</taxon>
        <taxon>Aspergillaceae</taxon>
        <taxon>Aspergillus</taxon>
        <taxon>Aspergillus subgen. Circumdati</taxon>
    </lineage>
</organism>
<dbReference type="AlphaFoldDB" id="A0AAD4GSU4"/>
<dbReference type="PANTHER" id="PTHR23033:SF47">
    <property type="entry name" value="APPLE DOMAIN-CONTAINING PROTEIN-RELATED"/>
    <property type="match status" value="1"/>
</dbReference>
<evidence type="ECO:0000313" key="15">
    <source>
        <dbReference type="Proteomes" id="UP001194746"/>
    </source>
</evidence>
<comment type="pathway">
    <text evidence="2">Protein modification; protein glycosylation.</text>
</comment>
<evidence type="ECO:0000256" key="9">
    <source>
        <dbReference type="ARBA" id="ARBA00022968"/>
    </source>
</evidence>
<dbReference type="PANTHER" id="PTHR23033">
    <property type="entry name" value="BETA1,3-GALACTOSYLTRANSFERASE"/>
    <property type="match status" value="1"/>
</dbReference>
<gene>
    <name evidence="14" type="ORF">FE257_011130</name>
</gene>
<feature type="transmembrane region" description="Helical" evidence="12">
    <location>
        <begin position="12"/>
        <end position="28"/>
    </location>
</feature>
<accession>A0AAD4GSU4</accession>
<evidence type="ECO:0000256" key="4">
    <source>
        <dbReference type="ARBA" id="ARBA00012557"/>
    </source>
</evidence>
<reference evidence="14" key="2">
    <citation type="submission" date="2020-02" db="EMBL/GenBank/DDBJ databases">
        <authorList>
            <person name="Gilchrist C.L.M."/>
            <person name="Chooi Y.-H."/>
        </authorList>
    </citation>
    <scope>NUCLEOTIDE SEQUENCE</scope>
    <source>
        <strain evidence="14">MST-FP2251</strain>
    </source>
</reference>
<evidence type="ECO:0000259" key="13">
    <source>
        <dbReference type="Pfam" id="PF02434"/>
    </source>
</evidence>
<keyword evidence="8" id="KW-0547">Nucleotide-binding</keyword>
<keyword evidence="9" id="KW-0735">Signal-anchor</keyword>
<evidence type="ECO:0000256" key="3">
    <source>
        <dbReference type="ARBA" id="ARBA00006462"/>
    </source>
</evidence>
<comment type="similarity">
    <text evidence="3">Belongs to the glycosyltransferase 31 family. Beta3-Gal-T subfamily.</text>
</comment>